<feature type="binding site" evidence="12">
    <location>
        <begin position="579"/>
        <end position="581"/>
    </location>
    <ligand>
        <name>acetyl-CoA</name>
        <dbReference type="ChEBI" id="CHEBI:57288"/>
    </ligand>
</feature>
<comment type="similarity">
    <text evidence="12">Belongs to the TmcA family.</text>
</comment>
<evidence type="ECO:0000256" key="11">
    <source>
        <dbReference type="ARBA" id="ARBA00049914"/>
    </source>
</evidence>
<organism evidence="14 15">
    <name type="scientific">Zestosphaera tikiterensis</name>
    <dbReference type="NCBI Taxonomy" id="1973259"/>
    <lineage>
        <taxon>Archaea</taxon>
        <taxon>Thermoproteota</taxon>
        <taxon>Thermoprotei</taxon>
        <taxon>Desulfurococcales</taxon>
        <taxon>Desulfurococcaceae</taxon>
        <taxon>Zestosphaera</taxon>
    </lineage>
</organism>
<comment type="function">
    <text evidence="12">Catalyzes the formation of N(4)-acetylcytidine (ac(4)C) at the wobble position of tRNA(Met), by using acetyl-CoA as an acetyl donor and ATP (or GTP).</text>
</comment>
<dbReference type="GO" id="GO:0005524">
    <property type="term" value="F:ATP binding"/>
    <property type="evidence" value="ECO:0007669"/>
    <property type="project" value="UniProtKB-UniRule"/>
</dbReference>
<dbReference type="PANTHER" id="PTHR10925:SF5">
    <property type="entry name" value="RNA CYTIDINE ACETYLTRANSFERASE"/>
    <property type="match status" value="1"/>
</dbReference>
<feature type="binding site" evidence="12">
    <location>
        <position position="619"/>
    </location>
    <ligand>
        <name>acetyl-CoA</name>
        <dbReference type="ChEBI" id="CHEBI:57288"/>
    </ligand>
</feature>
<name>A0A2R7Y3Y8_9CREN</name>
<keyword evidence="4 12" id="KW-0819">tRNA processing</keyword>
<dbReference type="InterPro" id="IPR007807">
    <property type="entry name" value="TcmA/NAT10_helicase"/>
</dbReference>
<keyword evidence="2 12" id="KW-0820">tRNA-binding</keyword>
<accession>A0A2R7Y3Y8</accession>
<comment type="catalytic activity">
    <reaction evidence="12">
        <text>cytidine(34) in elongator tRNA(Met) + acetyl-CoA + ATP + H2O = N(4)-acetylcytidine(34) in elongator tRNA(Met) + ADP + phosphate + CoA + H(+)</text>
        <dbReference type="Rhea" id="RHEA:43788"/>
        <dbReference type="Rhea" id="RHEA-COMP:10693"/>
        <dbReference type="Rhea" id="RHEA-COMP:10694"/>
        <dbReference type="ChEBI" id="CHEBI:15377"/>
        <dbReference type="ChEBI" id="CHEBI:15378"/>
        <dbReference type="ChEBI" id="CHEBI:30616"/>
        <dbReference type="ChEBI" id="CHEBI:43474"/>
        <dbReference type="ChEBI" id="CHEBI:57287"/>
        <dbReference type="ChEBI" id="CHEBI:57288"/>
        <dbReference type="ChEBI" id="CHEBI:74900"/>
        <dbReference type="ChEBI" id="CHEBI:82748"/>
        <dbReference type="ChEBI" id="CHEBI:456216"/>
        <dbReference type="EC" id="2.3.1.193"/>
    </reaction>
</comment>
<dbReference type="GO" id="GO:0051392">
    <property type="term" value="F:tRNA cytidine N4-acetyltransferase activity"/>
    <property type="evidence" value="ECO:0007669"/>
    <property type="project" value="UniProtKB-UniRule"/>
</dbReference>
<evidence type="ECO:0000313" key="14">
    <source>
        <dbReference type="EMBL" id="PUA32228.1"/>
    </source>
</evidence>
<comment type="catalytic activity">
    <reaction evidence="10">
        <text>a cytidine in RNA + acetyl-CoA + ATP + H2O = an N(4)-acetylcytidine in RNA + ADP + phosphate + CoA + H(+)</text>
        <dbReference type="Rhea" id="RHEA:82211"/>
        <dbReference type="Rhea" id="RHEA-COMP:15704"/>
        <dbReference type="Rhea" id="RHEA-COMP:19834"/>
        <dbReference type="ChEBI" id="CHEBI:15377"/>
        <dbReference type="ChEBI" id="CHEBI:15378"/>
        <dbReference type="ChEBI" id="CHEBI:30616"/>
        <dbReference type="ChEBI" id="CHEBI:43474"/>
        <dbReference type="ChEBI" id="CHEBI:57287"/>
        <dbReference type="ChEBI" id="CHEBI:57288"/>
        <dbReference type="ChEBI" id="CHEBI:74900"/>
        <dbReference type="ChEBI" id="CHEBI:82748"/>
        <dbReference type="ChEBI" id="CHEBI:456216"/>
    </reaction>
</comment>
<reference evidence="14 15" key="1">
    <citation type="journal article" date="2018" name="Syst. Appl. Microbiol.">
        <title>A new symbiotic nanoarchaeote (Candidatus Nanoclepta minutus) and its host (Zestosphaera tikiterensis gen. nov., sp. nov.) from a New Zealand hot spring.</title>
        <authorList>
            <person name="St John E."/>
            <person name="Liu Y."/>
            <person name="Podar M."/>
            <person name="Stott M.B."/>
            <person name="Meneghin J."/>
            <person name="Chen Z."/>
            <person name="Lagutin K."/>
            <person name="Mitchell K."/>
            <person name="Reysenbach A.L."/>
        </authorList>
    </citation>
    <scope>NUCLEOTIDE SEQUENCE [LARGE SCALE GENOMIC DNA]</scope>
    <source>
        <strain evidence="14">NZ3</strain>
    </source>
</reference>
<keyword evidence="7 12" id="KW-0694">RNA-binding</keyword>
<evidence type="ECO:0000256" key="1">
    <source>
        <dbReference type="ARBA" id="ARBA00022490"/>
    </source>
</evidence>
<sequence length="809" mass="91630">MMDELRVKMSEVVTDEYLRFVKLFLVDVMRAIRRNERRMLVLCGSDSVKVAGVTVDVIRRYLRRVGGKIRVLHVYHDEFQDARDRATILRKFLGRKLKDMVAFDSVVYELSKKYLGTTLDVLIMDLTNDLKPNDVGRLLGIVKGGGLIILQVPPLNTWPKALTIFKTNLTVPNHPEPRHVFIEYFIRKIMEHNGIYVLDVDFGKVIKYNQVKEKGKHKKKELEIPKERIFPEELYKLALTQDQINVIKLIEDNLVPKPGGKHVALVITSDRGRGKSSAVGIGVVGLIRELAKHKNKVRVAVTAVEPLSIQSLMMLAKKALEALGVKYKEVVKEGNVIELKGENFSIEYWEPYTVLKLNVDVVVVDEAAGLPVPLLHMIWKNFRRTVYATTIHGYEGAGRGFSVRFLKRLKEDKKTKLVIYEMNEPIRYSSTDPIEKFQFDALLLDAEPEPLTDEDFEEIRKGEFEYVAYEPSYLFSKEGEETLKRLFGIYVLAHYRNEPDDLGRLADAPHHSIRAVKLKKSGKIVGAAQLAEEGGLQEELIDELLAGGKIPGNIIPDRLLKHFRVRDLGKGLGWRIVRIATHIDAQGLGIGSYLLSKIVEEATTRGYAWVGAGFGVSKELLKFWLKNGFKILHLSPDRNPVSGEYSALVVKPLNNEWEKLINLCVKEFALKLVESLYSVYKDLESDVVYLILTSGVTNVEFSESLKLSRIQLERLNLYVLGLMTYESVADAVNLYLKKVAYEGSLTKLSEFEGFIAIAKALQGLTWEEITRYLNISSVKATSTLRKAVEKLLGMPTSDKSVQRIVNDAT</sequence>
<proteinExistence type="inferred from homology"/>
<evidence type="ECO:0000256" key="5">
    <source>
        <dbReference type="ARBA" id="ARBA00022741"/>
    </source>
</evidence>
<evidence type="ECO:0000256" key="12">
    <source>
        <dbReference type="HAMAP-Rule" id="MF_01886"/>
    </source>
</evidence>
<dbReference type="EMBL" id="NBVN01000004">
    <property type="protein sequence ID" value="PUA32228.1"/>
    <property type="molecule type" value="Genomic_DNA"/>
</dbReference>
<protein>
    <recommendedName>
        <fullName evidence="12">tRNA(Met) cytidine acetyltransferase TmcA</fullName>
        <ecNumber evidence="12">2.3.1.193</ecNumber>
    </recommendedName>
</protein>
<dbReference type="FunFam" id="3.40.50.300:FF:002218">
    <property type="entry name" value="tRNA(Met) cytidine acetyltransferase TmcA"/>
    <property type="match status" value="1"/>
</dbReference>
<dbReference type="Gene3D" id="3.40.50.11040">
    <property type="match status" value="1"/>
</dbReference>
<dbReference type="Pfam" id="PF05127">
    <property type="entry name" value="NAT10_TcmA_helicase"/>
    <property type="match status" value="1"/>
</dbReference>
<evidence type="ECO:0000256" key="9">
    <source>
        <dbReference type="ARBA" id="ARBA00049883"/>
    </source>
</evidence>
<comment type="caution">
    <text evidence="14">The sequence shown here is derived from an EMBL/GenBank/DDBJ whole genome shotgun (WGS) entry which is preliminary data.</text>
</comment>
<dbReference type="Pfam" id="PF13718">
    <property type="entry name" value="GNAT_acetyltr_2"/>
    <property type="match status" value="2"/>
</dbReference>
<dbReference type="CDD" id="cd04301">
    <property type="entry name" value="NAT_SF"/>
    <property type="match status" value="1"/>
</dbReference>
<comment type="catalytic activity">
    <reaction evidence="11">
        <text>a cytidine in mRNA + acetyl-CoA + ATP + H2O = an N(4)-acetylcytidine in mRNA + ADP + phosphate + CoA + H(+)</text>
        <dbReference type="Rhea" id="RHEA:58480"/>
        <dbReference type="Rhea" id="RHEA-COMP:15145"/>
        <dbReference type="Rhea" id="RHEA-COMP:15146"/>
        <dbReference type="ChEBI" id="CHEBI:15377"/>
        <dbReference type="ChEBI" id="CHEBI:15378"/>
        <dbReference type="ChEBI" id="CHEBI:30616"/>
        <dbReference type="ChEBI" id="CHEBI:43474"/>
        <dbReference type="ChEBI" id="CHEBI:57287"/>
        <dbReference type="ChEBI" id="CHEBI:57288"/>
        <dbReference type="ChEBI" id="CHEBI:74900"/>
        <dbReference type="ChEBI" id="CHEBI:82748"/>
        <dbReference type="ChEBI" id="CHEBI:456216"/>
    </reaction>
</comment>
<dbReference type="Proteomes" id="UP000244093">
    <property type="component" value="Unassembled WGS sequence"/>
</dbReference>
<dbReference type="GO" id="GO:1990883">
    <property type="term" value="F:18S rRNA cytidine N-acetyltransferase activity"/>
    <property type="evidence" value="ECO:0007669"/>
    <property type="project" value="TreeGrafter"/>
</dbReference>
<feature type="binding site" evidence="12">
    <location>
        <position position="427"/>
    </location>
    <ligand>
        <name>ATP</name>
        <dbReference type="ChEBI" id="CHEBI:30616"/>
    </ligand>
</feature>
<evidence type="ECO:0000256" key="7">
    <source>
        <dbReference type="ARBA" id="ARBA00022884"/>
    </source>
</evidence>
<feature type="domain" description="N-acetyltransferase" evidence="13">
    <location>
        <begin position="473"/>
        <end position="654"/>
    </location>
</feature>
<dbReference type="SUPFAM" id="SSF52540">
    <property type="entry name" value="P-loop containing nucleoside triphosphate hydrolases"/>
    <property type="match status" value="1"/>
</dbReference>
<dbReference type="GO" id="GO:0051391">
    <property type="term" value="P:tRNA acetylation"/>
    <property type="evidence" value="ECO:0007669"/>
    <property type="project" value="UniProtKB-UniRule"/>
</dbReference>
<dbReference type="PANTHER" id="PTHR10925">
    <property type="entry name" value="N-ACETYLTRANSFERASE 10"/>
    <property type="match status" value="1"/>
</dbReference>
<dbReference type="SUPFAM" id="SSF55729">
    <property type="entry name" value="Acyl-CoA N-acyltransferases (Nat)"/>
    <property type="match status" value="1"/>
</dbReference>
<dbReference type="AlphaFoldDB" id="A0A2R7Y3Y8"/>
<dbReference type="InterPro" id="IPR024914">
    <property type="entry name" value="tRNA_acetyltr_TmcA"/>
</dbReference>
<dbReference type="InterPro" id="IPR016181">
    <property type="entry name" value="Acyl_CoA_acyltransferase"/>
</dbReference>
<comment type="catalytic activity">
    <reaction evidence="9">
        <text>a cytidine in tRNA + acetyl-CoA + ATP + H2O = an N(4)-acetylcytidine in tRNA + ADP + phosphate + CoA + H(+)</text>
        <dbReference type="Rhea" id="RHEA:53876"/>
        <dbReference type="Rhea" id="RHEA-COMP:13670"/>
        <dbReference type="Rhea" id="RHEA-COMP:13671"/>
        <dbReference type="ChEBI" id="CHEBI:15377"/>
        <dbReference type="ChEBI" id="CHEBI:15378"/>
        <dbReference type="ChEBI" id="CHEBI:30616"/>
        <dbReference type="ChEBI" id="CHEBI:43474"/>
        <dbReference type="ChEBI" id="CHEBI:57287"/>
        <dbReference type="ChEBI" id="CHEBI:57288"/>
        <dbReference type="ChEBI" id="CHEBI:74900"/>
        <dbReference type="ChEBI" id="CHEBI:82748"/>
        <dbReference type="ChEBI" id="CHEBI:456216"/>
    </reaction>
</comment>
<keyword evidence="5 12" id="KW-0547">Nucleotide-binding</keyword>
<comment type="caution">
    <text evidence="12">Lacks conserved residue(s) required for the propagation of feature annotation.</text>
</comment>
<evidence type="ECO:0000256" key="4">
    <source>
        <dbReference type="ARBA" id="ARBA00022694"/>
    </source>
</evidence>
<dbReference type="GO" id="GO:1904812">
    <property type="term" value="P:rRNA acetylation involved in maturation of SSU-rRNA"/>
    <property type="evidence" value="ECO:0007669"/>
    <property type="project" value="TreeGrafter"/>
</dbReference>
<keyword evidence="1 12" id="KW-0963">Cytoplasm</keyword>
<dbReference type="Pfam" id="PF08351">
    <property type="entry name" value="TmcA_N"/>
    <property type="match status" value="1"/>
</dbReference>
<dbReference type="InterPro" id="IPR032672">
    <property type="entry name" value="TmcA/NAT10/Kre33"/>
</dbReference>
<dbReference type="GO" id="GO:0005737">
    <property type="term" value="C:cytoplasm"/>
    <property type="evidence" value="ECO:0007669"/>
    <property type="project" value="UniProtKB-SubCell"/>
</dbReference>
<dbReference type="HAMAP" id="MF_01886">
    <property type="entry name" value="tRNA_acetyltr_TmcA"/>
    <property type="match status" value="1"/>
</dbReference>
<evidence type="ECO:0000256" key="2">
    <source>
        <dbReference type="ARBA" id="ARBA00022555"/>
    </source>
</evidence>
<dbReference type="GO" id="GO:0106162">
    <property type="term" value="F:mRNA N-acetyltransferase activity"/>
    <property type="evidence" value="ECO:0007669"/>
    <property type="project" value="RHEA"/>
</dbReference>
<dbReference type="Gene3D" id="3.40.50.300">
    <property type="entry name" value="P-loop containing nucleotide triphosphate hydrolases"/>
    <property type="match status" value="1"/>
</dbReference>
<dbReference type="Gene3D" id="3.40.630.30">
    <property type="match status" value="1"/>
</dbReference>
<dbReference type="InterPro" id="IPR013562">
    <property type="entry name" value="TmcA/NAT10_N"/>
</dbReference>
<evidence type="ECO:0000256" key="10">
    <source>
        <dbReference type="ARBA" id="ARBA00049889"/>
    </source>
</evidence>
<feature type="binding site" evidence="12">
    <location>
        <position position="243"/>
    </location>
    <ligand>
        <name>ATP</name>
        <dbReference type="ChEBI" id="CHEBI:30616"/>
    </ligand>
</feature>
<dbReference type="PROSITE" id="PS51186">
    <property type="entry name" value="GNAT"/>
    <property type="match status" value="1"/>
</dbReference>
<dbReference type="GO" id="GO:0002101">
    <property type="term" value="P:tRNA wobble cytosine modification"/>
    <property type="evidence" value="ECO:0007669"/>
    <property type="project" value="UniProtKB-UniRule"/>
</dbReference>
<evidence type="ECO:0000256" key="6">
    <source>
        <dbReference type="ARBA" id="ARBA00022840"/>
    </source>
</evidence>
<evidence type="ECO:0000256" key="3">
    <source>
        <dbReference type="ARBA" id="ARBA00022679"/>
    </source>
</evidence>
<keyword evidence="6 12" id="KW-0067">ATP-binding</keyword>
<evidence type="ECO:0000256" key="8">
    <source>
        <dbReference type="ARBA" id="ARBA00023315"/>
    </source>
</evidence>
<dbReference type="GO" id="GO:0000049">
    <property type="term" value="F:tRNA binding"/>
    <property type="evidence" value="ECO:0007669"/>
    <property type="project" value="UniProtKB-UniRule"/>
</dbReference>
<keyword evidence="8 12" id="KW-0012">Acyltransferase</keyword>
<comment type="subcellular location">
    <subcellularLocation>
        <location evidence="12">Cytoplasm</location>
    </subcellularLocation>
</comment>
<dbReference type="EC" id="2.3.1.193" evidence="12"/>
<dbReference type="InterPro" id="IPR000182">
    <property type="entry name" value="GNAT_dom"/>
</dbReference>
<gene>
    <name evidence="12" type="primary">tmcA</name>
    <name evidence="14" type="ORF">B7O98_06045</name>
</gene>
<evidence type="ECO:0000313" key="15">
    <source>
        <dbReference type="Proteomes" id="UP000244093"/>
    </source>
</evidence>
<dbReference type="InterPro" id="IPR027417">
    <property type="entry name" value="P-loop_NTPase"/>
</dbReference>
<keyword evidence="3 12" id="KW-0808">Transferase</keyword>
<evidence type="ECO:0000259" key="13">
    <source>
        <dbReference type="PROSITE" id="PS51186"/>
    </source>
</evidence>